<accession>A0A9Q3CZE0</accession>
<dbReference type="EMBL" id="AVOT02011706">
    <property type="protein sequence ID" value="MBW0492682.1"/>
    <property type="molecule type" value="Genomic_DNA"/>
</dbReference>
<dbReference type="AlphaFoldDB" id="A0A9Q3CZE0"/>
<dbReference type="Proteomes" id="UP000765509">
    <property type="component" value="Unassembled WGS sequence"/>
</dbReference>
<name>A0A9Q3CZE0_9BASI</name>
<evidence type="ECO:0008006" key="3">
    <source>
        <dbReference type="Google" id="ProtNLM"/>
    </source>
</evidence>
<keyword evidence="2" id="KW-1185">Reference proteome</keyword>
<evidence type="ECO:0000313" key="2">
    <source>
        <dbReference type="Proteomes" id="UP000765509"/>
    </source>
</evidence>
<reference evidence="1" key="1">
    <citation type="submission" date="2021-03" db="EMBL/GenBank/DDBJ databases">
        <title>Draft genome sequence of rust myrtle Austropuccinia psidii MF-1, a brazilian biotype.</title>
        <authorList>
            <person name="Quecine M.C."/>
            <person name="Pachon D.M.R."/>
            <person name="Bonatelli M.L."/>
            <person name="Correr F.H."/>
            <person name="Franceschini L.M."/>
            <person name="Leite T.F."/>
            <person name="Margarido G.R.A."/>
            <person name="Almeida C.A."/>
            <person name="Ferrarezi J.A."/>
            <person name="Labate C.A."/>
        </authorList>
    </citation>
    <scope>NUCLEOTIDE SEQUENCE</scope>
    <source>
        <strain evidence="1">MF-1</strain>
    </source>
</reference>
<protein>
    <recommendedName>
        <fullName evidence="3">GAG-pre-integrase domain-containing protein</fullName>
    </recommendedName>
</protein>
<proteinExistence type="predicted"/>
<evidence type="ECO:0000313" key="1">
    <source>
        <dbReference type="EMBL" id="MBW0492682.1"/>
    </source>
</evidence>
<sequence length="188" mass="21286">MYTQGDNLMFCNADHIPLLIANFNTQRRCWFFPPCLKPHELRRCMTPIQHEIVSLKMRVGKQGDCDLGRDETLMWHKLFGHCGMQGLWSFLKDRIGTSIGKHLNDTMDNGADCLIAKSKRWNELLSKKRPTEPMDIVASDIMGPFEQANINSGHWALTIRDIGSTYGECHIIVTKADAAAVSQGVIIR</sequence>
<organism evidence="1 2">
    <name type="scientific">Austropuccinia psidii MF-1</name>
    <dbReference type="NCBI Taxonomy" id="1389203"/>
    <lineage>
        <taxon>Eukaryota</taxon>
        <taxon>Fungi</taxon>
        <taxon>Dikarya</taxon>
        <taxon>Basidiomycota</taxon>
        <taxon>Pucciniomycotina</taxon>
        <taxon>Pucciniomycetes</taxon>
        <taxon>Pucciniales</taxon>
        <taxon>Sphaerophragmiaceae</taxon>
        <taxon>Austropuccinia</taxon>
    </lineage>
</organism>
<dbReference type="OrthoDB" id="2517319at2759"/>
<gene>
    <name evidence="1" type="ORF">O181_032397</name>
</gene>
<comment type="caution">
    <text evidence="1">The sequence shown here is derived from an EMBL/GenBank/DDBJ whole genome shotgun (WGS) entry which is preliminary data.</text>
</comment>